<dbReference type="Pfam" id="PF07702">
    <property type="entry name" value="UTRA"/>
    <property type="match status" value="1"/>
</dbReference>
<dbReference type="InterPro" id="IPR011663">
    <property type="entry name" value="UTRA"/>
</dbReference>
<dbReference type="InterPro" id="IPR036388">
    <property type="entry name" value="WH-like_DNA-bd_sf"/>
</dbReference>
<dbReference type="CDD" id="cd07377">
    <property type="entry name" value="WHTH_GntR"/>
    <property type="match status" value="1"/>
</dbReference>
<reference evidence="6" key="1">
    <citation type="journal article" date="2019" name="Int. J. Syst. Evol. Microbiol.">
        <title>The Global Catalogue of Microorganisms (GCM) 10K type strain sequencing project: providing services to taxonomists for standard genome sequencing and annotation.</title>
        <authorList>
            <consortium name="The Broad Institute Genomics Platform"/>
            <consortium name="The Broad Institute Genome Sequencing Center for Infectious Disease"/>
            <person name="Wu L."/>
            <person name="Ma J."/>
        </authorList>
    </citation>
    <scope>NUCLEOTIDE SEQUENCE [LARGE SCALE GENOMIC DNA]</scope>
    <source>
        <strain evidence="6">CCM 8927</strain>
    </source>
</reference>
<sequence length="237" mass="27851">MNTKLSTKQITKQLHAEIEHMKSADNKKFATEKEIMERFSVSRMTARQVLDILVTDGLLYREKGKGVFINKRILQQSQYIHSFTELMKERGLTPSSRVLSFKKVVPPEIVRLTLGMPEETRCYCIKRLRLANNQPVAYEIIYTPVELFPNLEKYDFENDSFYRILEQEYLQKFSYDKEVVSATKVVDEIAESLYGKKSGVALKVVDTLYDIEQKPLEYTESWYHAERYSYVSITQKR</sequence>
<evidence type="ECO:0000256" key="3">
    <source>
        <dbReference type="ARBA" id="ARBA00023163"/>
    </source>
</evidence>
<evidence type="ECO:0000313" key="5">
    <source>
        <dbReference type="EMBL" id="MFC6177061.1"/>
    </source>
</evidence>
<dbReference type="Gene3D" id="1.10.10.10">
    <property type="entry name" value="Winged helix-like DNA-binding domain superfamily/Winged helix DNA-binding domain"/>
    <property type="match status" value="1"/>
</dbReference>
<dbReference type="RefSeq" id="WP_137611960.1">
    <property type="nucleotide sequence ID" value="NZ_BJDF01000016.1"/>
</dbReference>
<name>A0ABW1RMH5_9LACO</name>
<dbReference type="PANTHER" id="PTHR44846:SF1">
    <property type="entry name" value="MANNOSYL-D-GLYCERATE TRANSPORT_METABOLISM SYSTEM REPRESSOR MNGR-RELATED"/>
    <property type="match status" value="1"/>
</dbReference>
<accession>A0ABW1RMH5</accession>
<dbReference type="PROSITE" id="PS50949">
    <property type="entry name" value="HTH_GNTR"/>
    <property type="match status" value="1"/>
</dbReference>
<dbReference type="Gene3D" id="3.40.1410.10">
    <property type="entry name" value="Chorismate lyase-like"/>
    <property type="match status" value="1"/>
</dbReference>
<evidence type="ECO:0000313" key="6">
    <source>
        <dbReference type="Proteomes" id="UP001596288"/>
    </source>
</evidence>
<keyword evidence="6" id="KW-1185">Reference proteome</keyword>
<dbReference type="SMART" id="SM00345">
    <property type="entry name" value="HTH_GNTR"/>
    <property type="match status" value="1"/>
</dbReference>
<dbReference type="InterPro" id="IPR000524">
    <property type="entry name" value="Tscrpt_reg_HTH_GntR"/>
</dbReference>
<dbReference type="SUPFAM" id="SSF64288">
    <property type="entry name" value="Chorismate lyase-like"/>
    <property type="match status" value="1"/>
</dbReference>
<dbReference type="PANTHER" id="PTHR44846">
    <property type="entry name" value="MANNOSYL-D-GLYCERATE TRANSPORT/METABOLISM SYSTEM REPRESSOR MNGR-RELATED"/>
    <property type="match status" value="1"/>
</dbReference>
<dbReference type="Pfam" id="PF00392">
    <property type="entry name" value="GntR"/>
    <property type="match status" value="1"/>
</dbReference>
<protein>
    <submittedName>
        <fullName evidence="5">GntR family transcriptional regulator</fullName>
    </submittedName>
</protein>
<dbReference type="Proteomes" id="UP001596288">
    <property type="component" value="Unassembled WGS sequence"/>
</dbReference>
<comment type="caution">
    <text evidence="5">The sequence shown here is derived from an EMBL/GenBank/DDBJ whole genome shotgun (WGS) entry which is preliminary data.</text>
</comment>
<proteinExistence type="predicted"/>
<evidence type="ECO:0000256" key="1">
    <source>
        <dbReference type="ARBA" id="ARBA00023015"/>
    </source>
</evidence>
<dbReference type="SMART" id="SM00866">
    <property type="entry name" value="UTRA"/>
    <property type="match status" value="1"/>
</dbReference>
<feature type="domain" description="HTH gntR-type" evidence="4">
    <location>
        <begin position="4"/>
        <end position="72"/>
    </location>
</feature>
<dbReference type="PRINTS" id="PR00035">
    <property type="entry name" value="HTHGNTR"/>
</dbReference>
<evidence type="ECO:0000256" key="2">
    <source>
        <dbReference type="ARBA" id="ARBA00023125"/>
    </source>
</evidence>
<keyword evidence="1" id="KW-0805">Transcription regulation</keyword>
<gene>
    <name evidence="5" type="ORF">ACFQAV_09420</name>
</gene>
<organism evidence="5 6">
    <name type="scientific">Companilactobacillus huachuanensis</name>
    <dbReference type="NCBI Taxonomy" id="2559914"/>
    <lineage>
        <taxon>Bacteria</taxon>
        <taxon>Bacillati</taxon>
        <taxon>Bacillota</taxon>
        <taxon>Bacilli</taxon>
        <taxon>Lactobacillales</taxon>
        <taxon>Lactobacillaceae</taxon>
        <taxon>Companilactobacillus</taxon>
    </lineage>
</organism>
<dbReference type="InterPro" id="IPR050679">
    <property type="entry name" value="Bact_HTH_transcr_reg"/>
</dbReference>
<dbReference type="SUPFAM" id="SSF46785">
    <property type="entry name" value="Winged helix' DNA-binding domain"/>
    <property type="match status" value="1"/>
</dbReference>
<evidence type="ECO:0000259" key="4">
    <source>
        <dbReference type="PROSITE" id="PS50949"/>
    </source>
</evidence>
<dbReference type="InterPro" id="IPR028978">
    <property type="entry name" value="Chorismate_lyase_/UTRA_dom_sf"/>
</dbReference>
<keyword evidence="2" id="KW-0238">DNA-binding</keyword>
<dbReference type="EMBL" id="JBHSSF010000021">
    <property type="protein sequence ID" value="MFC6177061.1"/>
    <property type="molecule type" value="Genomic_DNA"/>
</dbReference>
<dbReference type="InterPro" id="IPR036390">
    <property type="entry name" value="WH_DNA-bd_sf"/>
</dbReference>
<keyword evidence="3" id="KW-0804">Transcription</keyword>